<dbReference type="Pfam" id="PF12697">
    <property type="entry name" value="Abhydrolase_6"/>
    <property type="match status" value="1"/>
</dbReference>
<protein>
    <submittedName>
        <fullName evidence="3">Acyl-CoA esterase</fullName>
    </submittedName>
</protein>
<dbReference type="PANTHER" id="PTHR46118">
    <property type="entry name" value="PROTEIN ABHD11"/>
    <property type="match status" value="1"/>
</dbReference>
<dbReference type="AlphaFoldDB" id="A0A0M2V7C9"/>
<organism evidence="3 4">
    <name type="scientific">Arsukibacterium ikkense</name>
    <dbReference type="NCBI Taxonomy" id="336831"/>
    <lineage>
        <taxon>Bacteria</taxon>
        <taxon>Pseudomonadati</taxon>
        <taxon>Pseudomonadota</taxon>
        <taxon>Gammaproteobacteria</taxon>
        <taxon>Chromatiales</taxon>
        <taxon>Chromatiaceae</taxon>
        <taxon>Arsukibacterium</taxon>
    </lineage>
</organism>
<feature type="domain" description="AB hydrolase-1" evidence="2">
    <location>
        <begin position="14"/>
        <end position="245"/>
    </location>
</feature>
<reference evidence="3 4" key="1">
    <citation type="submission" date="2015-03" db="EMBL/GenBank/DDBJ databases">
        <title>Draft genome sequences of two protease-producing strains of Arsukibacterium isolated from two cold and alkaline environments.</title>
        <authorList>
            <person name="Lylloff J.E."/>
            <person name="Skov L.B."/>
            <person name="Jepsen M."/>
            <person name="Hallin P.F."/>
            <person name="Sorensen S.J."/>
            <person name="Stougaard P."/>
            <person name="Glaring M.A."/>
        </authorList>
    </citation>
    <scope>NUCLEOTIDE SEQUENCE [LARGE SCALE GENOMIC DNA]</scope>
    <source>
        <strain evidence="3 4">GCM72</strain>
    </source>
</reference>
<dbReference type="OrthoDB" id="9808398at2"/>
<dbReference type="PATRIC" id="fig|336831.14.peg.3263"/>
<dbReference type="EMBL" id="LAHO01000003">
    <property type="protein sequence ID" value="KKO46737.1"/>
    <property type="molecule type" value="Genomic_DNA"/>
</dbReference>
<dbReference type="PRINTS" id="PR00111">
    <property type="entry name" value="ABHYDROLASE"/>
</dbReference>
<dbReference type="InterPro" id="IPR029058">
    <property type="entry name" value="AB_hydrolase_fold"/>
</dbReference>
<dbReference type="InterPro" id="IPR000639">
    <property type="entry name" value="Epox_hydrolase-like"/>
</dbReference>
<dbReference type="PANTHER" id="PTHR46118:SF4">
    <property type="entry name" value="PROTEIN ABHD11"/>
    <property type="match status" value="1"/>
</dbReference>
<dbReference type="PRINTS" id="PR00412">
    <property type="entry name" value="EPOXHYDRLASE"/>
</dbReference>
<proteinExistence type="predicted"/>
<dbReference type="Proteomes" id="UP000034228">
    <property type="component" value="Unassembled WGS sequence"/>
</dbReference>
<dbReference type="InterPro" id="IPR000073">
    <property type="entry name" value="AB_hydrolase_1"/>
</dbReference>
<dbReference type="SUPFAM" id="SSF53474">
    <property type="entry name" value="alpha/beta-Hydrolases"/>
    <property type="match status" value="1"/>
</dbReference>
<dbReference type="RefSeq" id="WP_046556634.1">
    <property type="nucleotide sequence ID" value="NZ_LAHO01000003.1"/>
</dbReference>
<evidence type="ECO:0000313" key="3">
    <source>
        <dbReference type="EMBL" id="KKO46737.1"/>
    </source>
</evidence>
<name>A0A0M2V7C9_9GAMM</name>
<keyword evidence="1" id="KW-0378">Hydrolase</keyword>
<evidence type="ECO:0000313" key="4">
    <source>
        <dbReference type="Proteomes" id="UP000034228"/>
    </source>
</evidence>
<comment type="caution">
    <text evidence="3">The sequence shown here is derived from an EMBL/GenBank/DDBJ whole genome shotgun (WGS) entry which is preliminary data.</text>
</comment>
<sequence>MFLHTHSTGCGQPLVLLHGLFGSYENLAGIARALADQWQIISIDLPNHGQSPHSDTMDYHSMVADLHSTLDKLGIAQCALLGHSMGGKLAMAFALAYPAKVSALIVADIAPVSYSRRHQQVFAGLNAVTLNAITSRGDADKQMAEHIAEPGVRQFLLKSLEKTEHGFRWKFNLEVLAQCYDELVSAPAADGVYPGPVLFIKGADSDYILPEHRPQIMRYFPAAQAKIINGAGHWLHAEKPAAFVKLVRDFLLSQHTKI</sequence>
<dbReference type="Gene3D" id="3.40.50.1820">
    <property type="entry name" value="alpha/beta hydrolase"/>
    <property type="match status" value="1"/>
</dbReference>
<gene>
    <name evidence="3" type="ORF">WG68_04740</name>
</gene>
<dbReference type="GO" id="GO:0016787">
    <property type="term" value="F:hydrolase activity"/>
    <property type="evidence" value="ECO:0007669"/>
    <property type="project" value="UniProtKB-KW"/>
</dbReference>
<accession>A0A0M2V7C9</accession>
<keyword evidence="4" id="KW-1185">Reference proteome</keyword>
<evidence type="ECO:0000259" key="2">
    <source>
        <dbReference type="Pfam" id="PF12697"/>
    </source>
</evidence>
<evidence type="ECO:0000256" key="1">
    <source>
        <dbReference type="ARBA" id="ARBA00022801"/>
    </source>
</evidence>
<dbReference type="STRING" id="336831.WG68_04740"/>